<feature type="domain" description="MOFRL-associated" evidence="2">
    <location>
        <begin position="11"/>
        <end position="238"/>
    </location>
</feature>
<evidence type="ECO:0000313" key="3">
    <source>
        <dbReference type="EMBL" id="MBS8261004.1"/>
    </source>
</evidence>
<reference evidence="3" key="2">
    <citation type="journal article" date="2021" name="Microorganisms">
        <title>Bacterial Dimethylsulfoniopropionate Biosynthesis in the East China Sea.</title>
        <authorList>
            <person name="Liu J."/>
            <person name="Zhang Y."/>
            <person name="Liu J."/>
            <person name="Zhong H."/>
            <person name="Williams B.T."/>
            <person name="Zheng Y."/>
            <person name="Curson A.R.J."/>
            <person name="Sun C."/>
            <person name="Sun H."/>
            <person name="Song D."/>
            <person name="Wagner Mackenzie B."/>
            <person name="Bermejo Martinez A."/>
            <person name="Todd J.D."/>
            <person name="Zhang X.H."/>
        </authorList>
    </citation>
    <scope>NUCLEOTIDE SEQUENCE</scope>
    <source>
        <strain evidence="3">AESS21</strain>
    </source>
</reference>
<keyword evidence="3" id="KW-0418">Kinase</keyword>
<proteinExistence type="predicted"/>
<dbReference type="Gene3D" id="3.40.50.10180">
    <property type="entry name" value="Glycerate kinase, MOFRL-like N-terminal domain"/>
    <property type="match status" value="1"/>
</dbReference>
<dbReference type="GO" id="GO:0008887">
    <property type="term" value="F:glycerate kinase activity"/>
    <property type="evidence" value="ECO:0007669"/>
    <property type="project" value="InterPro"/>
</dbReference>
<dbReference type="InterPro" id="IPR007835">
    <property type="entry name" value="MOFRL"/>
</dbReference>
<comment type="caution">
    <text evidence="3">The sequence shown here is derived from an EMBL/GenBank/DDBJ whole genome shotgun (WGS) entry which is preliminary data.</text>
</comment>
<name>A0A944CE56_9HYPH</name>
<evidence type="ECO:0000259" key="2">
    <source>
        <dbReference type="Pfam" id="PF13660"/>
    </source>
</evidence>
<dbReference type="Pfam" id="PF05161">
    <property type="entry name" value="MOFRL"/>
    <property type="match status" value="1"/>
</dbReference>
<dbReference type="AlphaFoldDB" id="A0A944CE56"/>
<dbReference type="PANTHER" id="PTHR12227">
    <property type="entry name" value="GLYCERATE KINASE"/>
    <property type="match status" value="1"/>
</dbReference>
<dbReference type="Gene3D" id="3.40.1480.10">
    <property type="entry name" value="MOFRL domain"/>
    <property type="match status" value="1"/>
</dbReference>
<dbReference type="InterPro" id="IPR037035">
    <property type="entry name" value="GK-like_C_sf"/>
</dbReference>
<keyword evidence="3" id="KW-0808">Transferase</keyword>
<evidence type="ECO:0000313" key="4">
    <source>
        <dbReference type="Proteomes" id="UP000705379"/>
    </source>
</evidence>
<accession>A0A944CE56</accession>
<evidence type="ECO:0000259" key="1">
    <source>
        <dbReference type="Pfam" id="PF05161"/>
    </source>
</evidence>
<gene>
    <name evidence="3" type="ORF">DYI23_12305</name>
</gene>
<sequence length="435" mass="45778">MTEERPNLELLRAMFDAAVAAALPEYCLPPYLPAPSETGRIILLAAGKGAGAMLEVAERHYRETLGLDRDRLIGLGVTRHGYARPTGTIELIEAGHPVPDEAGVNATRRCLELVKAAGRDDLIVVLLSGGGSANWIAPVTGVTLDDKQALTKALLRSGATIDEINKVRKHLSRIKGGRLAALVGNAHMTTLAISDVPHDDPAAIASGPTVPDGSTLADAREICARYDIELPESVRVALNDPANETLKPDDPAFERAEFKIVARPQASLEAAGEVARLAGYKPIFLGDSLEGEARDRANEHADLAKELAKEGRRAVLLSGGELTVTIAGDGSGGPNQEYALALALGLSETPMVSALAADTDGTDGGKGLASDPAGAYVFPSTIGRARSFGLDPASFLVRNDSTRFFHALSDLLVPGPTFTNVNDFRAIIVDNTDMS</sequence>
<dbReference type="GO" id="GO:0005737">
    <property type="term" value="C:cytoplasm"/>
    <property type="evidence" value="ECO:0007669"/>
    <property type="project" value="TreeGrafter"/>
</dbReference>
<reference evidence="3" key="1">
    <citation type="submission" date="2018-08" db="EMBL/GenBank/DDBJ databases">
        <authorList>
            <person name="Jin W."/>
            <person name="Wang H."/>
            <person name="Yang Y."/>
            <person name="Li M."/>
            <person name="Liu J."/>
        </authorList>
    </citation>
    <scope>NUCLEOTIDE SEQUENCE</scope>
    <source>
        <strain evidence="3">AESS21</strain>
    </source>
</reference>
<dbReference type="Pfam" id="PF13660">
    <property type="entry name" value="DUF4147"/>
    <property type="match status" value="1"/>
</dbReference>
<dbReference type="Proteomes" id="UP000705379">
    <property type="component" value="Unassembled WGS sequence"/>
</dbReference>
<dbReference type="RefSeq" id="WP_213216416.1">
    <property type="nucleotide sequence ID" value="NZ_QTKU01000002.1"/>
</dbReference>
<organism evidence="3 4">
    <name type="scientific">Roseibium polysiphoniae</name>
    <dbReference type="NCBI Taxonomy" id="2571221"/>
    <lineage>
        <taxon>Bacteria</taxon>
        <taxon>Pseudomonadati</taxon>
        <taxon>Pseudomonadota</taxon>
        <taxon>Alphaproteobacteria</taxon>
        <taxon>Hyphomicrobiales</taxon>
        <taxon>Stappiaceae</taxon>
        <taxon>Roseibium</taxon>
    </lineage>
</organism>
<dbReference type="InterPro" id="IPR025286">
    <property type="entry name" value="MOFRL_assoc_dom"/>
</dbReference>
<dbReference type="InterPro" id="IPR038614">
    <property type="entry name" value="GK_N_sf"/>
</dbReference>
<dbReference type="PANTHER" id="PTHR12227:SF0">
    <property type="entry name" value="GLYCERATE KINASE"/>
    <property type="match status" value="1"/>
</dbReference>
<protein>
    <submittedName>
        <fullName evidence="3">Glycerate kinase</fullName>
    </submittedName>
</protein>
<dbReference type="InterPro" id="IPR039760">
    <property type="entry name" value="MOFRL_protein"/>
</dbReference>
<feature type="domain" description="MOFRL" evidence="1">
    <location>
        <begin position="315"/>
        <end position="423"/>
    </location>
</feature>
<dbReference type="SUPFAM" id="SSF82544">
    <property type="entry name" value="GckA/TtuD-like"/>
    <property type="match status" value="1"/>
</dbReference>
<dbReference type="EMBL" id="QTKU01000002">
    <property type="protein sequence ID" value="MBS8261004.1"/>
    <property type="molecule type" value="Genomic_DNA"/>
</dbReference>